<dbReference type="PROSITE" id="PS00211">
    <property type="entry name" value="ABC_TRANSPORTER_1"/>
    <property type="match status" value="1"/>
</dbReference>
<keyword evidence="4" id="KW-0997">Cell inner membrane</keyword>
<dbReference type="InterPro" id="IPR012340">
    <property type="entry name" value="NA-bd_OB-fold"/>
</dbReference>
<evidence type="ECO:0000256" key="2">
    <source>
        <dbReference type="ARBA" id="ARBA00022448"/>
    </source>
</evidence>
<protein>
    <submittedName>
        <fullName evidence="11">Sn-glycerol-3-phosphate ABC transporter ATP-binding protein UgpC</fullName>
    </submittedName>
</protein>
<dbReference type="NCBIfam" id="NF008653">
    <property type="entry name" value="PRK11650.1"/>
    <property type="match status" value="1"/>
</dbReference>
<dbReference type="InterPro" id="IPR027417">
    <property type="entry name" value="P-loop_NTPase"/>
</dbReference>
<comment type="similarity">
    <text evidence="1">Belongs to the ABC transporter superfamily.</text>
</comment>
<dbReference type="InterPro" id="IPR003439">
    <property type="entry name" value="ABC_transporter-like_ATP-bd"/>
</dbReference>
<evidence type="ECO:0000256" key="3">
    <source>
        <dbReference type="ARBA" id="ARBA00022475"/>
    </source>
</evidence>
<keyword evidence="3" id="KW-1003">Cell membrane</keyword>
<keyword evidence="5" id="KW-0762">Sugar transport</keyword>
<dbReference type="SMART" id="SM00382">
    <property type="entry name" value="AAA"/>
    <property type="match status" value="1"/>
</dbReference>
<dbReference type="PANTHER" id="PTHR43875:SF12">
    <property type="entry name" value="SN-GLYCEROL-3-PHOSPHATE IMPORT ATP-BINDING PROTEIN UGPC"/>
    <property type="match status" value="1"/>
</dbReference>
<evidence type="ECO:0000256" key="9">
    <source>
        <dbReference type="ARBA" id="ARBA00023136"/>
    </source>
</evidence>
<dbReference type="PANTHER" id="PTHR43875">
    <property type="entry name" value="MALTODEXTRIN IMPORT ATP-BINDING PROTEIN MSMX"/>
    <property type="match status" value="1"/>
</dbReference>
<dbReference type="RefSeq" id="WP_390258827.1">
    <property type="nucleotide sequence ID" value="NZ_JBHUGH010000001.1"/>
</dbReference>
<evidence type="ECO:0000256" key="4">
    <source>
        <dbReference type="ARBA" id="ARBA00022519"/>
    </source>
</evidence>
<comment type="caution">
    <text evidence="11">The sequence shown here is derived from an EMBL/GenBank/DDBJ whole genome shotgun (WGS) entry which is preliminary data.</text>
</comment>
<dbReference type="InterPro" id="IPR017871">
    <property type="entry name" value="ABC_transporter-like_CS"/>
</dbReference>
<dbReference type="InterPro" id="IPR015855">
    <property type="entry name" value="ABC_transpr_MalK-like"/>
</dbReference>
<keyword evidence="7 11" id="KW-0067">ATP-binding</keyword>
<evidence type="ECO:0000259" key="10">
    <source>
        <dbReference type="PROSITE" id="PS50893"/>
    </source>
</evidence>
<keyword evidence="2" id="KW-0813">Transport</keyword>
<dbReference type="Pfam" id="PF08402">
    <property type="entry name" value="TOBE_2"/>
    <property type="match status" value="1"/>
</dbReference>
<evidence type="ECO:0000256" key="6">
    <source>
        <dbReference type="ARBA" id="ARBA00022741"/>
    </source>
</evidence>
<dbReference type="Proteomes" id="UP001597353">
    <property type="component" value="Unassembled WGS sequence"/>
</dbReference>
<dbReference type="SUPFAM" id="SSF52540">
    <property type="entry name" value="P-loop containing nucleoside triphosphate hydrolases"/>
    <property type="match status" value="1"/>
</dbReference>
<dbReference type="InterPro" id="IPR008995">
    <property type="entry name" value="Mo/tungstate-bd_C_term_dom"/>
</dbReference>
<keyword evidence="12" id="KW-1185">Reference proteome</keyword>
<keyword evidence="6" id="KW-0547">Nucleotide-binding</keyword>
<dbReference type="InterPro" id="IPR013611">
    <property type="entry name" value="Transp-assoc_OB_typ2"/>
</dbReference>
<name>A0ABW4S021_9RHOB</name>
<dbReference type="InterPro" id="IPR003593">
    <property type="entry name" value="AAA+_ATPase"/>
</dbReference>
<dbReference type="SUPFAM" id="SSF50331">
    <property type="entry name" value="MOP-like"/>
    <property type="match status" value="1"/>
</dbReference>
<evidence type="ECO:0000256" key="8">
    <source>
        <dbReference type="ARBA" id="ARBA00022967"/>
    </source>
</evidence>
<evidence type="ECO:0000313" key="11">
    <source>
        <dbReference type="EMBL" id="MFD1910851.1"/>
    </source>
</evidence>
<dbReference type="GO" id="GO:0005524">
    <property type="term" value="F:ATP binding"/>
    <property type="evidence" value="ECO:0007669"/>
    <property type="project" value="UniProtKB-KW"/>
</dbReference>
<dbReference type="Pfam" id="PF00005">
    <property type="entry name" value="ABC_tran"/>
    <property type="match status" value="1"/>
</dbReference>
<dbReference type="InterPro" id="IPR047641">
    <property type="entry name" value="ABC_transpr_MalK/UgpC-like"/>
</dbReference>
<dbReference type="Gene3D" id="3.40.50.300">
    <property type="entry name" value="P-loop containing nucleotide triphosphate hydrolases"/>
    <property type="match status" value="1"/>
</dbReference>
<feature type="domain" description="ABC transporter" evidence="10">
    <location>
        <begin position="4"/>
        <end position="234"/>
    </location>
</feature>
<dbReference type="Gene3D" id="2.40.50.140">
    <property type="entry name" value="Nucleic acid-binding proteins"/>
    <property type="match status" value="1"/>
</dbReference>
<proteinExistence type="inferred from homology"/>
<reference evidence="12" key="1">
    <citation type="journal article" date="2019" name="Int. J. Syst. Evol. Microbiol.">
        <title>The Global Catalogue of Microorganisms (GCM) 10K type strain sequencing project: providing services to taxonomists for standard genome sequencing and annotation.</title>
        <authorList>
            <consortium name="The Broad Institute Genomics Platform"/>
            <consortium name="The Broad Institute Genome Sequencing Center for Infectious Disease"/>
            <person name="Wu L."/>
            <person name="Ma J."/>
        </authorList>
    </citation>
    <scope>NUCLEOTIDE SEQUENCE [LARGE SCALE GENOMIC DNA]</scope>
    <source>
        <strain evidence="12">CGMCC 4.7242</strain>
    </source>
</reference>
<evidence type="ECO:0000313" key="12">
    <source>
        <dbReference type="Proteomes" id="UP001597353"/>
    </source>
</evidence>
<gene>
    <name evidence="11" type="primary">ugpC</name>
    <name evidence="11" type="ORF">ACFSGJ_01320</name>
</gene>
<evidence type="ECO:0000256" key="1">
    <source>
        <dbReference type="ARBA" id="ARBA00005417"/>
    </source>
</evidence>
<dbReference type="CDD" id="cd03301">
    <property type="entry name" value="ABC_MalK_N"/>
    <property type="match status" value="1"/>
</dbReference>
<organism evidence="11 12">
    <name type="scientific">Halodurantibacterium flavum</name>
    <dbReference type="NCBI Taxonomy" id="1382802"/>
    <lineage>
        <taxon>Bacteria</taxon>
        <taxon>Pseudomonadati</taxon>
        <taxon>Pseudomonadota</taxon>
        <taxon>Alphaproteobacteria</taxon>
        <taxon>Rhodobacterales</taxon>
        <taxon>Paracoccaceae</taxon>
        <taxon>Halodurantibacterium</taxon>
    </lineage>
</organism>
<keyword evidence="8" id="KW-1278">Translocase</keyword>
<evidence type="ECO:0000256" key="7">
    <source>
        <dbReference type="ARBA" id="ARBA00022840"/>
    </source>
</evidence>
<dbReference type="EMBL" id="JBHUGH010000001">
    <property type="protein sequence ID" value="MFD1910851.1"/>
    <property type="molecule type" value="Genomic_DNA"/>
</dbReference>
<sequence>MATLSLENIRKTYGKTEVVHGISLDVEEGEFVVIVGPSGCGKSTLLRMVAGLETITAGELRIGGERVNEREPMDRDIAMVFQNYALYPHMTVFENMAYGLRIARTPRAEIDRRVRQAAEMLQLEPYLARRPRELSGGQRQRVAMGRAIVRKPRVFLFDEPLSNLDAKLRVQMRLEIRALQRELGVTALYVTHDQVEAMTLADRMVVMNGGHAEQIGAPLEVYRAPNTTFVAGFIGSPPMNLLPGASLGHPAPLVGLRPEHLRVGAPARLTATVRYAEALGAETLIHMMLDGGSPVCLRIEGQMIPPEVGVRLPLVFDDADLCLFGADGQRLPQPVHLSA</sequence>
<dbReference type="PROSITE" id="PS50893">
    <property type="entry name" value="ABC_TRANSPORTER_2"/>
    <property type="match status" value="1"/>
</dbReference>
<evidence type="ECO:0000256" key="5">
    <source>
        <dbReference type="ARBA" id="ARBA00022597"/>
    </source>
</evidence>
<keyword evidence="9" id="KW-0472">Membrane</keyword>
<dbReference type="Gene3D" id="2.40.50.100">
    <property type="match status" value="2"/>
</dbReference>
<accession>A0ABW4S021</accession>